<reference evidence="2 3" key="1">
    <citation type="submission" date="2009-06" db="EMBL/GenBank/DDBJ databases">
        <title>Complete sequence of Desulfovibrio salexigens DSM 2638.</title>
        <authorList>
            <consortium name="US DOE Joint Genome Institute"/>
            <person name="Lucas S."/>
            <person name="Copeland A."/>
            <person name="Lapidus A."/>
            <person name="Glavina del Rio T."/>
            <person name="Tice H."/>
            <person name="Bruce D."/>
            <person name="Goodwin L."/>
            <person name="Pitluck S."/>
            <person name="Munk A.C."/>
            <person name="Brettin T."/>
            <person name="Detter J.C."/>
            <person name="Han C."/>
            <person name="Tapia R."/>
            <person name="Larimer F."/>
            <person name="Land M."/>
            <person name="Hauser L."/>
            <person name="Kyrpides N."/>
            <person name="Anderson I."/>
            <person name="Wall J.D."/>
            <person name="Arkin A.P."/>
            <person name="Dehal P."/>
            <person name="Chivian D."/>
            <person name="Giles B."/>
            <person name="Hazen T.C."/>
        </authorList>
    </citation>
    <scope>NUCLEOTIDE SEQUENCE [LARGE SCALE GENOMIC DNA]</scope>
    <source>
        <strain evidence="3">ATCC 14822 / DSM 2638 / NCIMB 8403 / VKM B-1763</strain>
    </source>
</reference>
<dbReference type="STRING" id="526222.Desal_0704"/>
<dbReference type="Pfam" id="PF00805">
    <property type="entry name" value="Pentapeptide"/>
    <property type="match status" value="1"/>
</dbReference>
<proteinExistence type="predicted"/>
<dbReference type="OrthoDB" id="5436892at2"/>
<dbReference type="PANTHER" id="PTHR38760:SF1">
    <property type="entry name" value="ADENYLATE CYCLASE"/>
    <property type="match status" value="1"/>
</dbReference>
<evidence type="ECO:0000313" key="2">
    <source>
        <dbReference type="EMBL" id="ACS78770.1"/>
    </source>
</evidence>
<keyword evidence="2" id="KW-0456">Lyase</keyword>
<dbReference type="eggNOG" id="COG1357">
    <property type="taxonomic scope" value="Bacteria"/>
</dbReference>
<dbReference type="GO" id="GO:0006171">
    <property type="term" value="P:cAMP biosynthetic process"/>
    <property type="evidence" value="ECO:0007669"/>
    <property type="project" value="InterPro"/>
</dbReference>
<dbReference type="Pfam" id="PF01295">
    <property type="entry name" value="Adenylate_cycl"/>
    <property type="match status" value="1"/>
</dbReference>
<dbReference type="KEGG" id="dsa:Desal_0704"/>
<dbReference type="eggNOG" id="COG3072">
    <property type="taxonomic scope" value="Bacteria"/>
</dbReference>
<feature type="domain" description="Adenylate cyclase class-I N-terminal" evidence="1">
    <location>
        <begin position="681"/>
        <end position="878"/>
    </location>
</feature>
<name>C6BYH9_MARSD</name>
<evidence type="ECO:0000313" key="3">
    <source>
        <dbReference type="Proteomes" id="UP000002601"/>
    </source>
</evidence>
<dbReference type="Gene3D" id="2.160.20.80">
    <property type="entry name" value="E3 ubiquitin-protein ligase SopA"/>
    <property type="match status" value="1"/>
</dbReference>
<dbReference type="HOGENOM" id="CLU_263138_0_0_7"/>
<dbReference type="SUPFAM" id="SSF141571">
    <property type="entry name" value="Pentapeptide repeat-like"/>
    <property type="match status" value="1"/>
</dbReference>
<accession>C6BYH9</accession>
<sequence>MAETETHDTLLGELRRLNLYPPEERQLADLRYKIEGKFNREQTSPDAIESAKYAMLFYGLGLKAIELEAEQSGKISYAPVPEDTTEDICLDYLAQMGPCGRNLAASLICNRLLPFSKVKSWFSRQPVSTAIGVADRMLAIHDDDVPERIKFAESIIEHARKLDLHNSLDFFNKNGTRKGQLTFKSLSKFISGNYGKECRRHLREPESLEEISLCAESMPPYPDGEMVTDISFHLKTMDPIIMEKVLRAVERLADEIDDELLKEIIPLAQSPSLPLAKAAMDIITKFGGSRRGRIFAQIFNEAPKLRAELINRVPLLNSENLARFMNEISAGYHTPVLAVLYSTISEEDPQCFGNILNNVLKISRSKKKNSLKPVLAGIMEIDSLSEPTRPEMPKGKKVPGVDFIKQGGPIVLNIENKEQEQTGFKRIFGKAVAQSDSMPDIHTDGQITNQRLHKLNKWKSLSRGITIQNSIFSACEFKESFLEECIFKNCTFEGCTFSNTTFLESEFENCDFNSCSLDESIFYDCQLEACNFNTSHLDSAVTFLSNFKNCKFNAVAAPGTYFCRTRFSGTTFQTCDLREAFFYKVDIKGCDFAFSNFETTLFKDSNVNCSHFTQCNTGRCRASNVKSDLPEMLKAMQRTFAAKLSNRERHKKRSTGFGDINEYGRGVLHKAIKRWYALKDIEHCHACFAENNSRRLDWAQSKLDSKSRKLLKIIPALLHTNVFEIKSGLDPQTMSSRVCNYALSPQVIKLLDEFFPDIKYEISKESSTPIEAFMSIGSTGTIAQTPDSDLDCWVCCNFTGRSAESRQNLGVKLQAIEKWAMNEFGLEIHFFIMDTREIRDNLFGLSDEESSGSAQSAILKEEFYRTAVLLAGKPPLWWFTPPEAAEKAYADTKKKVALLKGKNFCVDLGNIPNIPVEEFFGASLWQIVKGIKSPFKSIMKFGLLELYTSDSKYSLLCEKLKKNIISGKRRIRRVDPYMRLYQDLANFYRANEKDEYIWLTAMALRLKCGLVSEKEILSTPSRAEEIELIDFTMKLSGEETGAFENFKDLSDFGSVAELGRRVNQFMVNTYMKVRGEQDKFPGVSITPEDLTRLGRIIFSAFAKRTNKILRLSLPGPRTHFFNSINISRTEDGKIWNIHGEYPDESGARNILTRIESGPDLNFMLVWLALNGLYNQEMQIKTDISSGPLREREIKKLFSELMRFFPPKKTFNVPIEETLNTERLTKGFFIVNLCVPPESKKVQEVHLVYSTNWGEVFCKPLKINMKLVETPEQYLKEELGTLCDGDIQLNQFVPQNAECPYLKIPVN</sequence>
<dbReference type="InterPro" id="IPR001646">
    <property type="entry name" value="5peptide_repeat"/>
</dbReference>
<keyword evidence="3" id="KW-1185">Reference proteome</keyword>
<dbReference type="RefSeq" id="WP_015850589.1">
    <property type="nucleotide sequence ID" value="NC_012881.1"/>
</dbReference>
<dbReference type="EMBL" id="CP001649">
    <property type="protein sequence ID" value="ACS78770.1"/>
    <property type="molecule type" value="Genomic_DNA"/>
</dbReference>
<dbReference type="Pfam" id="PF12633">
    <property type="entry name" value="Adenyl_cycl_N"/>
    <property type="match status" value="1"/>
</dbReference>
<dbReference type="GO" id="GO:0004016">
    <property type="term" value="F:adenylate cyclase activity"/>
    <property type="evidence" value="ECO:0007669"/>
    <property type="project" value="UniProtKB-EC"/>
</dbReference>
<gene>
    <name evidence="2" type="ordered locus">Desal_0704</name>
</gene>
<evidence type="ECO:0000259" key="1">
    <source>
        <dbReference type="Pfam" id="PF12633"/>
    </source>
</evidence>
<dbReference type="InterPro" id="IPR024685">
    <property type="entry name" value="Adenylate_cyclase_1_N"/>
</dbReference>
<dbReference type="PANTHER" id="PTHR38760">
    <property type="entry name" value="ADENYLATE CYCLASE"/>
    <property type="match status" value="1"/>
</dbReference>
<dbReference type="InterPro" id="IPR000274">
    <property type="entry name" value="Adenylate_cyclase_1"/>
</dbReference>
<dbReference type="Pfam" id="PF13599">
    <property type="entry name" value="Pentapeptide_4"/>
    <property type="match status" value="1"/>
</dbReference>
<protein>
    <submittedName>
        <fullName evidence="2">Putative adenylate cyclase</fullName>
        <ecNumber evidence="2">4.6.1.1</ecNumber>
    </submittedName>
</protein>
<dbReference type="EC" id="4.6.1.1" evidence="2"/>
<dbReference type="Proteomes" id="UP000002601">
    <property type="component" value="Chromosome"/>
</dbReference>
<organism evidence="2 3">
    <name type="scientific">Maridesulfovibrio salexigens (strain ATCC 14822 / DSM 2638 / NCIMB 8403 / VKM B-1763)</name>
    <name type="common">Desulfovibrio salexigens</name>
    <dbReference type="NCBI Taxonomy" id="526222"/>
    <lineage>
        <taxon>Bacteria</taxon>
        <taxon>Pseudomonadati</taxon>
        <taxon>Thermodesulfobacteriota</taxon>
        <taxon>Desulfovibrionia</taxon>
        <taxon>Desulfovibrionales</taxon>
        <taxon>Desulfovibrionaceae</taxon>
        <taxon>Maridesulfovibrio</taxon>
    </lineage>
</organism>